<dbReference type="Pfam" id="PF01261">
    <property type="entry name" value="AP_endonuc_2"/>
    <property type="match status" value="1"/>
</dbReference>
<evidence type="ECO:0000259" key="3">
    <source>
        <dbReference type="Pfam" id="PF01261"/>
    </source>
</evidence>
<dbReference type="AlphaFoldDB" id="A0A1I7NAH8"/>
<dbReference type="PROSITE" id="PS51318">
    <property type="entry name" value="TAT"/>
    <property type="match status" value="1"/>
</dbReference>
<dbReference type="Gene3D" id="3.20.20.150">
    <property type="entry name" value="Divalent-metal-dependent TIM barrel enzymes"/>
    <property type="match status" value="1"/>
</dbReference>
<gene>
    <name evidence="4" type="ORF">SAMN05660895_1139</name>
</gene>
<dbReference type="EMBL" id="FPCJ01000001">
    <property type="protein sequence ID" value="SFV31659.1"/>
    <property type="molecule type" value="Genomic_DNA"/>
</dbReference>
<dbReference type="InterPro" id="IPR050417">
    <property type="entry name" value="Sugar_Epim/Isomerase"/>
</dbReference>
<sequence length="298" mass="33588">MSTPTTRRDVIKTIVLGSAWMAAPSAVNAFLPEPDQIGNPCWNGRIHHSACYWCYQSIPLDDFCAALRQMGLAAIDLLQPNQFEIAKNHGLEVSMCYGGDLGIPRGWNNPDLHDQLVKNYSENIPVIAKYGFKNVICFSGNRNGMDDETGLQNCVLGLKRILPIAEKYKVTMVMELLNSKVDHHDYMCDHTAWGVELCKRLDSEYFKLLFDIYHMQIMEGDIIRTIRENHAYIAHYHTGGVPGRHEIDDTQELYYPAIMRAIAETGFQGHVAQEFIPTAHDSAGKLSALKKCIQICDV</sequence>
<dbReference type="PANTHER" id="PTHR43489:SF3">
    <property type="entry name" value="XYLOSE ISOMERASE DOMAIN PROTEIN TIM BARREL"/>
    <property type="match status" value="1"/>
</dbReference>
<name>A0A1I7NAH8_9BACT</name>
<feature type="signal peptide" evidence="2">
    <location>
        <begin position="1"/>
        <end position="29"/>
    </location>
</feature>
<evidence type="ECO:0000256" key="2">
    <source>
        <dbReference type="SAM" id="SignalP"/>
    </source>
</evidence>
<dbReference type="GO" id="GO:0016853">
    <property type="term" value="F:isomerase activity"/>
    <property type="evidence" value="ECO:0007669"/>
    <property type="project" value="UniProtKB-KW"/>
</dbReference>
<dbReference type="RefSeq" id="WP_092458810.1">
    <property type="nucleotide sequence ID" value="NZ_FPCJ01000001.1"/>
</dbReference>
<dbReference type="PANTHER" id="PTHR43489">
    <property type="entry name" value="ISOMERASE"/>
    <property type="match status" value="1"/>
</dbReference>
<feature type="chain" id="PRO_5011625344" evidence="2">
    <location>
        <begin position="30"/>
        <end position="298"/>
    </location>
</feature>
<dbReference type="STRING" id="1393122.SAMN05660895_1139"/>
<dbReference type="Proteomes" id="UP000199537">
    <property type="component" value="Unassembled WGS sequence"/>
</dbReference>
<keyword evidence="2" id="KW-0732">Signal</keyword>
<protein>
    <submittedName>
        <fullName evidence="4">Hydroxypyruvate isomerase</fullName>
    </submittedName>
</protein>
<evidence type="ECO:0000313" key="5">
    <source>
        <dbReference type="Proteomes" id="UP000199537"/>
    </source>
</evidence>
<reference evidence="5" key="1">
    <citation type="submission" date="2016-10" db="EMBL/GenBank/DDBJ databases">
        <authorList>
            <person name="Varghese N."/>
            <person name="Submissions S."/>
        </authorList>
    </citation>
    <scope>NUCLEOTIDE SEQUENCE [LARGE SCALE GENOMIC DNA]</scope>
    <source>
        <strain evidence="5">DSM 14807</strain>
    </source>
</reference>
<proteinExistence type="predicted"/>
<evidence type="ECO:0000313" key="4">
    <source>
        <dbReference type="EMBL" id="SFV31659.1"/>
    </source>
</evidence>
<keyword evidence="4" id="KW-0670">Pyruvate</keyword>
<dbReference type="OrthoDB" id="9786584at2"/>
<dbReference type="SUPFAM" id="SSF51658">
    <property type="entry name" value="Xylose isomerase-like"/>
    <property type="match status" value="1"/>
</dbReference>
<accession>A0A1I7NAH8</accession>
<dbReference type="InterPro" id="IPR013022">
    <property type="entry name" value="Xyl_isomerase-like_TIM-brl"/>
</dbReference>
<organism evidence="4 5">
    <name type="scientific">Thermoflavifilum thermophilum</name>
    <dbReference type="NCBI Taxonomy" id="1393122"/>
    <lineage>
        <taxon>Bacteria</taxon>
        <taxon>Pseudomonadati</taxon>
        <taxon>Bacteroidota</taxon>
        <taxon>Chitinophagia</taxon>
        <taxon>Chitinophagales</taxon>
        <taxon>Chitinophagaceae</taxon>
        <taxon>Thermoflavifilum</taxon>
    </lineage>
</organism>
<feature type="domain" description="Xylose isomerase-like TIM barrel" evidence="3">
    <location>
        <begin position="85"/>
        <end position="277"/>
    </location>
</feature>
<keyword evidence="1 4" id="KW-0413">Isomerase</keyword>
<keyword evidence="5" id="KW-1185">Reference proteome</keyword>
<dbReference type="InterPro" id="IPR006311">
    <property type="entry name" value="TAT_signal"/>
</dbReference>
<evidence type="ECO:0000256" key="1">
    <source>
        <dbReference type="ARBA" id="ARBA00023235"/>
    </source>
</evidence>
<dbReference type="InterPro" id="IPR036237">
    <property type="entry name" value="Xyl_isomerase-like_sf"/>
</dbReference>